<evidence type="ECO:0000256" key="7">
    <source>
        <dbReference type="PROSITE-ProRule" id="PRU00176"/>
    </source>
</evidence>
<dbReference type="PANTHER" id="PTHR12311">
    <property type="entry name" value="ACTIVATOR OF BASAL TRANSCRIPTION 1"/>
    <property type="match status" value="1"/>
</dbReference>
<evidence type="ECO:0000313" key="10">
    <source>
        <dbReference type="EMBL" id="KAF4385854.1"/>
    </source>
</evidence>
<evidence type="ECO:0000313" key="11">
    <source>
        <dbReference type="Proteomes" id="UP000525078"/>
    </source>
</evidence>
<dbReference type="Pfam" id="PF13943">
    <property type="entry name" value="WPP"/>
    <property type="match status" value="1"/>
</dbReference>
<feature type="compositionally biased region" description="Polar residues" evidence="8">
    <location>
        <begin position="389"/>
        <end position="399"/>
    </location>
</feature>
<feature type="compositionally biased region" description="Polar residues" evidence="8">
    <location>
        <begin position="423"/>
        <end position="439"/>
    </location>
</feature>
<feature type="region of interest" description="Disordered" evidence="8">
    <location>
        <begin position="1"/>
        <end position="116"/>
    </location>
</feature>
<evidence type="ECO:0000259" key="9">
    <source>
        <dbReference type="PROSITE" id="PS50102"/>
    </source>
</evidence>
<feature type="compositionally biased region" description="Polar residues" evidence="8">
    <location>
        <begin position="447"/>
        <end position="464"/>
    </location>
</feature>
<gene>
    <name evidence="10" type="ORF">F8388_010410</name>
</gene>
<comment type="subcellular location">
    <subcellularLocation>
        <location evidence="1">Cytoplasm</location>
    </subcellularLocation>
    <subcellularLocation>
        <location evidence="2">Nucleus</location>
        <location evidence="2">Nucleolus</location>
    </subcellularLocation>
</comment>
<feature type="domain" description="RRM" evidence="9">
    <location>
        <begin position="618"/>
        <end position="699"/>
    </location>
</feature>
<dbReference type="AlphaFoldDB" id="A0A7J6GSE6"/>
<feature type="region of interest" description="Disordered" evidence="8">
    <location>
        <begin position="365"/>
        <end position="464"/>
    </location>
</feature>
<feature type="compositionally biased region" description="Polar residues" evidence="8">
    <location>
        <begin position="562"/>
        <end position="575"/>
    </location>
</feature>
<comment type="caution">
    <text evidence="10">The sequence shown here is derived from an EMBL/GenBank/DDBJ whole genome shotgun (WGS) entry which is preliminary data.</text>
</comment>
<evidence type="ECO:0000256" key="4">
    <source>
        <dbReference type="ARBA" id="ARBA00022490"/>
    </source>
</evidence>
<evidence type="ECO:0000256" key="2">
    <source>
        <dbReference type="ARBA" id="ARBA00004604"/>
    </source>
</evidence>
<dbReference type="GO" id="GO:0003723">
    <property type="term" value="F:RNA binding"/>
    <property type="evidence" value="ECO:0007669"/>
    <property type="project" value="UniProtKB-UniRule"/>
</dbReference>
<keyword evidence="5 7" id="KW-0694">RNA-binding</keyword>
<feature type="compositionally biased region" description="Low complexity" evidence="8">
    <location>
        <begin position="551"/>
        <end position="561"/>
    </location>
</feature>
<dbReference type="InterPro" id="IPR034353">
    <property type="entry name" value="ABT1/ESF2_RRM"/>
</dbReference>
<dbReference type="GO" id="GO:0000447">
    <property type="term" value="P:endonucleolytic cleavage in ITS1 to separate SSU-rRNA from 5.8S rRNA and LSU-rRNA from tricistronic rRNA transcript (SSU-rRNA, 5.8S rRNA, LSU-rRNA)"/>
    <property type="evidence" value="ECO:0007669"/>
    <property type="project" value="TreeGrafter"/>
</dbReference>
<organism evidence="10 11">
    <name type="scientific">Cannabis sativa</name>
    <name type="common">Hemp</name>
    <name type="synonym">Marijuana</name>
    <dbReference type="NCBI Taxonomy" id="3483"/>
    <lineage>
        <taxon>Eukaryota</taxon>
        <taxon>Viridiplantae</taxon>
        <taxon>Streptophyta</taxon>
        <taxon>Embryophyta</taxon>
        <taxon>Tracheophyta</taxon>
        <taxon>Spermatophyta</taxon>
        <taxon>Magnoliopsida</taxon>
        <taxon>eudicotyledons</taxon>
        <taxon>Gunneridae</taxon>
        <taxon>Pentapetalae</taxon>
        <taxon>rosids</taxon>
        <taxon>fabids</taxon>
        <taxon>Rosales</taxon>
        <taxon>Cannabaceae</taxon>
        <taxon>Cannabis</taxon>
    </lineage>
</organism>
<feature type="compositionally biased region" description="Low complexity" evidence="8">
    <location>
        <begin position="18"/>
        <end position="44"/>
    </location>
</feature>
<dbReference type="Gene3D" id="1.10.246.200">
    <property type="entry name" value="WPP domain"/>
    <property type="match status" value="1"/>
</dbReference>
<dbReference type="GO" id="GO:0000480">
    <property type="term" value="P:endonucleolytic cleavage in 5'-ETS of tricistronic rRNA transcript (SSU-rRNA, 5.8S rRNA, LSU-rRNA)"/>
    <property type="evidence" value="ECO:0007669"/>
    <property type="project" value="TreeGrafter"/>
</dbReference>
<accession>A0A7J6GSE6</accession>
<dbReference type="GO" id="GO:0005737">
    <property type="term" value="C:cytoplasm"/>
    <property type="evidence" value="ECO:0007669"/>
    <property type="project" value="UniProtKB-SubCell"/>
</dbReference>
<reference evidence="10 11" key="1">
    <citation type="journal article" date="2020" name="bioRxiv">
        <title>Sequence and annotation of 42 cannabis genomes reveals extensive copy number variation in cannabinoid synthesis and pathogen resistance genes.</title>
        <authorList>
            <person name="Mckernan K.J."/>
            <person name="Helbert Y."/>
            <person name="Kane L.T."/>
            <person name="Ebling H."/>
            <person name="Zhang L."/>
            <person name="Liu B."/>
            <person name="Eaton Z."/>
            <person name="Mclaughlin S."/>
            <person name="Kingan S."/>
            <person name="Baybayan P."/>
            <person name="Concepcion G."/>
            <person name="Jordan M."/>
            <person name="Riva A."/>
            <person name="Barbazuk W."/>
            <person name="Harkins T."/>
        </authorList>
    </citation>
    <scope>NUCLEOTIDE SEQUENCE [LARGE SCALE GENOMIC DNA]</scope>
    <source>
        <strain evidence="11">cv. Jamaican Lion 4</strain>
        <tissue evidence="10">Leaf</tissue>
    </source>
</reference>
<feature type="non-terminal residue" evidence="10">
    <location>
        <position position="827"/>
    </location>
</feature>
<name>A0A7J6GSE6_CANSA</name>
<protein>
    <recommendedName>
        <fullName evidence="9">RRM domain-containing protein</fullName>
    </recommendedName>
</protein>
<dbReference type="GO" id="GO:0034462">
    <property type="term" value="P:small-subunit processome assembly"/>
    <property type="evidence" value="ECO:0007669"/>
    <property type="project" value="TreeGrafter"/>
</dbReference>
<dbReference type="Proteomes" id="UP000525078">
    <property type="component" value="Unassembled WGS sequence"/>
</dbReference>
<dbReference type="InterPro" id="IPR000504">
    <property type="entry name" value="RRM_dom"/>
</dbReference>
<keyword evidence="4" id="KW-0963">Cytoplasm</keyword>
<feature type="compositionally biased region" description="Low complexity" evidence="8">
    <location>
        <begin position="69"/>
        <end position="89"/>
    </location>
</feature>
<feature type="compositionally biased region" description="Polar residues" evidence="8">
    <location>
        <begin position="45"/>
        <end position="55"/>
    </location>
</feature>
<keyword evidence="6" id="KW-0539">Nucleus</keyword>
<dbReference type="PROSITE" id="PS50102">
    <property type="entry name" value="RRM"/>
    <property type="match status" value="1"/>
</dbReference>
<comment type="similarity">
    <text evidence="3">Belongs to the ESF2/ABP1 family.</text>
</comment>
<dbReference type="GO" id="GO:0000472">
    <property type="term" value="P:endonucleolytic cleavage to generate mature 5'-end of SSU-rRNA from (SSU-rRNA, 5.8S rRNA, LSU-rRNA)"/>
    <property type="evidence" value="ECO:0007669"/>
    <property type="project" value="TreeGrafter"/>
</dbReference>
<dbReference type="GO" id="GO:0005730">
    <property type="term" value="C:nucleolus"/>
    <property type="evidence" value="ECO:0007669"/>
    <property type="project" value="UniProtKB-SubCell"/>
</dbReference>
<proteinExistence type="inferred from homology"/>
<dbReference type="InterPro" id="IPR038214">
    <property type="entry name" value="WPP_sf"/>
</dbReference>
<feature type="compositionally biased region" description="Basic residues" evidence="8">
    <location>
        <begin position="1"/>
        <end position="11"/>
    </location>
</feature>
<dbReference type="Gene3D" id="3.30.70.330">
    <property type="match status" value="1"/>
</dbReference>
<dbReference type="SUPFAM" id="SSF54928">
    <property type="entry name" value="RNA-binding domain, RBD"/>
    <property type="match status" value="2"/>
</dbReference>
<dbReference type="CDD" id="cd12263">
    <property type="entry name" value="RRM_ABT1_like"/>
    <property type="match status" value="2"/>
</dbReference>
<evidence type="ECO:0000256" key="6">
    <source>
        <dbReference type="ARBA" id="ARBA00023242"/>
    </source>
</evidence>
<evidence type="ECO:0000256" key="3">
    <source>
        <dbReference type="ARBA" id="ARBA00005819"/>
    </source>
</evidence>
<feature type="region of interest" description="Disordered" evidence="8">
    <location>
        <begin position="551"/>
        <end position="597"/>
    </location>
</feature>
<evidence type="ECO:0000256" key="5">
    <source>
        <dbReference type="ARBA" id="ARBA00022884"/>
    </source>
</evidence>
<evidence type="ECO:0000256" key="1">
    <source>
        <dbReference type="ARBA" id="ARBA00004496"/>
    </source>
</evidence>
<dbReference type="PANTHER" id="PTHR12311:SF7">
    <property type="entry name" value="ACTIVATOR OF BASAL TRANSCRIPTION 1"/>
    <property type="match status" value="1"/>
</dbReference>
<dbReference type="EMBL" id="JAATIP010000044">
    <property type="protein sequence ID" value="KAF4385854.1"/>
    <property type="molecule type" value="Genomic_DNA"/>
</dbReference>
<feature type="region of interest" description="Disordered" evidence="8">
    <location>
        <begin position="769"/>
        <end position="812"/>
    </location>
</feature>
<dbReference type="InterPro" id="IPR035979">
    <property type="entry name" value="RBD_domain_sf"/>
</dbReference>
<evidence type="ECO:0000256" key="8">
    <source>
        <dbReference type="SAM" id="MobiDB-lite"/>
    </source>
</evidence>
<dbReference type="InterPro" id="IPR025265">
    <property type="entry name" value="WPP_dom"/>
</dbReference>
<feature type="compositionally biased region" description="Polar residues" evidence="8">
    <location>
        <begin position="365"/>
        <end position="374"/>
    </location>
</feature>
<sequence length="827" mass="92722">GYLQKKKKKKETLKSHQPSLSLSLHPSLLPSDSTTTTVTRSLPSDLTTTETTASSPLLADDDGNLLPKSPTASSPATEASPPSPTTTHLLPHKRQQLSVPFNFDNPSGEEKEEQDMDSIDANTDEITMKKKNINKRRLLKEASEARRRGICYLSRIPPHMDPFNLRQILSQFGDIQRIYLTPENSAQVRRKRPGRYQDQAFSEGVAKRVADMLNGEQIGGKKKSSFYYDLWNIKYLSKFKWDDLTEEIVIFLQLTRKPPGSRKLALEISAAKRERDFYLSKVDQARAFSSIEERLKKKQKLEQEQEPGTDPDLPVSNQALKDGAQLVNVIVYFVVLSYVHVMLCYLNSFDKGLDLTTTTVTRSLPSDLTTTASSPLLADDDGHLLPKSPTESSPATEATQLLPPQRRHIFSLTNDNNPDEETSAITPPSSNTVSDQDSTMEAPANESLESTTTKKPSSQATFSIWPPSQRTRDAVVNRLIETLSTPSVLSNRYGTTPPEESSYTARIIEEEAFSSAASSASASEDDGIQILQVYSKEVSKRMLDVVKARAAASSSSADGASQPETGGSVDSNNPSGEEKEKEQDMDSIDANTDEITMKKKNINKRRLLKEASEARRRGICYLSRIPPHMDPFNLRQILSQFGDIQRIYLTPENSAQVRRKRPGRYQDQAFSEGWVEFSDKRVAKRVADMLNGEQIGGKKKSSFYYDLWNIKYLSKFKWDDLTEEIAYKKAAREQKLALEISAAKRERDFYLSKVDQARAFSSIEERLKKKQKLEQEQEPGTDPDLPVSNQALKVRKFPQKQPVAKNETDNKPKLSKDILAGVFGGSC</sequence>
<dbReference type="InterPro" id="IPR012677">
    <property type="entry name" value="Nucleotide-bd_a/b_plait_sf"/>
</dbReference>
<dbReference type="InterPro" id="IPR039119">
    <property type="entry name" value="ABT1/Esf2"/>
</dbReference>